<evidence type="ECO:0000313" key="2">
    <source>
        <dbReference type="Proteomes" id="UP001056120"/>
    </source>
</evidence>
<name>A0ACB9A358_9ASTR</name>
<reference evidence="1 2" key="2">
    <citation type="journal article" date="2022" name="Mol. Ecol. Resour.">
        <title>The genomes of chicory, endive, great burdock and yacon provide insights into Asteraceae paleo-polyploidization history and plant inulin production.</title>
        <authorList>
            <person name="Fan W."/>
            <person name="Wang S."/>
            <person name="Wang H."/>
            <person name="Wang A."/>
            <person name="Jiang F."/>
            <person name="Liu H."/>
            <person name="Zhao H."/>
            <person name="Xu D."/>
            <person name="Zhang Y."/>
        </authorList>
    </citation>
    <scope>NUCLEOTIDE SEQUENCE [LARGE SCALE GENOMIC DNA]</scope>
    <source>
        <strain evidence="2">cv. Yunnan</strain>
        <tissue evidence="1">Leaves</tissue>
    </source>
</reference>
<comment type="caution">
    <text evidence="1">The sequence shown here is derived from an EMBL/GenBank/DDBJ whole genome shotgun (WGS) entry which is preliminary data.</text>
</comment>
<keyword evidence="2" id="KW-1185">Reference proteome</keyword>
<sequence length="78" mass="9120">MQSSEIRFVHRYKCYVTTLQVLRHYTTSVHLHRSGIGFLGEIQVIFWIYILYCLEEMPTARTNCHASGTIAIREDRTG</sequence>
<dbReference type="EMBL" id="CM042042">
    <property type="protein sequence ID" value="KAI3704262.1"/>
    <property type="molecule type" value="Genomic_DNA"/>
</dbReference>
<proteinExistence type="predicted"/>
<gene>
    <name evidence="1" type="ORF">L1987_74478</name>
</gene>
<evidence type="ECO:0000313" key="1">
    <source>
        <dbReference type="EMBL" id="KAI3704262.1"/>
    </source>
</evidence>
<protein>
    <submittedName>
        <fullName evidence="1">Uncharacterized protein</fullName>
    </submittedName>
</protein>
<reference evidence="2" key="1">
    <citation type="journal article" date="2022" name="Mol. Ecol. Resour.">
        <title>The genomes of chicory, endive, great burdock and yacon provide insights into Asteraceae palaeo-polyploidization history and plant inulin production.</title>
        <authorList>
            <person name="Fan W."/>
            <person name="Wang S."/>
            <person name="Wang H."/>
            <person name="Wang A."/>
            <person name="Jiang F."/>
            <person name="Liu H."/>
            <person name="Zhao H."/>
            <person name="Xu D."/>
            <person name="Zhang Y."/>
        </authorList>
    </citation>
    <scope>NUCLEOTIDE SEQUENCE [LARGE SCALE GENOMIC DNA]</scope>
    <source>
        <strain evidence="2">cv. Yunnan</strain>
    </source>
</reference>
<organism evidence="1 2">
    <name type="scientific">Smallanthus sonchifolius</name>
    <dbReference type="NCBI Taxonomy" id="185202"/>
    <lineage>
        <taxon>Eukaryota</taxon>
        <taxon>Viridiplantae</taxon>
        <taxon>Streptophyta</taxon>
        <taxon>Embryophyta</taxon>
        <taxon>Tracheophyta</taxon>
        <taxon>Spermatophyta</taxon>
        <taxon>Magnoliopsida</taxon>
        <taxon>eudicotyledons</taxon>
        <taxon>Gunneridae</taxon>
        <taxon>Pentapetalae</taxon>
        <taxon>asterids</taxon>
        <taxon>campanulids</taxon>
        <taxon>Asterales</taxon>
        <taxon>Asteraceae</taxon>
        <taxon>Asteroideae</taxon>
        <taxon>Heliantheae alliance</taxon>
        <taxon>Millerieae</taxon>
        <taxon>Smallanthus</taxon>
    </lineage>
</organism>
<accession>A0ACB9A358</accession>
<dbReference type="Proteomes" id="UP001056120">
    <property type="component" value="Linkage Group LG25"/>
</dbReference>